<dbReference type="CDD" id="cd00861">
    <property type="entry name" value="ProRS_anticodon_short"/>
    <property type="match status" value="1"/>
</dbReference>
<dbReference type="AlphaFoldDB" id="A0A1F6BWU2"/>
<dbReference type="GO" id="GO:0005829">
    <property type="term" value="C:cytosol"/>
    <property type="evidence" value="ECO:0007669"/>
    <property type="project" value="TreeGrafter"/>
</dbReference>
<dbReference type="Gene3D" id="3.30.930.10">
    <property type="entry name" value="Bira Bifunctional Protein, Domain 2"/>
    <property type="match status" value="1"/>
</dbReference>
<dbReference type="Pfam" id="PF00587">
    <property type="entry name" value="tRNA-synt_2b"/>
    <property type="match status" value="1"/>
</dbReference>
<reference evidence="11 12" key="1">
    <citation type="journal article" date="2016" name="Nat. Commun.">
        <title>Thousands of microbial genomes shed light on interconnected biogeochemical processes in an aquifer system.</title>
        <authorList>
            <person name="Anantharaman K."/>
            <person name="Brown C.T."/>
            <person name="Hug L.A."/>
            <person name="Sharon I."/>
            <person name="Castelle C.J."/>
            <person name="Probst A.J."/>
            <person name="Thomas B.C."/>
            <person name="Singh A."/>
            <person name="Wilkins M.J."/>
            <person name="Karaoz U."/>
            <person name="Brodie E.L."/>
            <person name="Williams K.H."/>
            <person name="Hubbard S.S."/>
            <person name="Banfield J.F."/>
        </authorList>
    </citation>
    <scope>NUCLEOTIDE SEQUENCE [LARGE SCALE GENOMIC DNA]</scope>
</reference>
<evidence type="ECO:0000256" key="2">
    <source>
        <dbReference type="ARBA" id="ARBA00019110"/>
    </source>
</evidence>
<dbReference type="InterPro" id="IPR036621">
    <property type="entry name" value="Anticodon-bd_dom_sf"/>
</dbReference>
<organism evidence="11 12">
    <name type="scientific">Candidatus Jorgensenbacteria bacterium RIFCSPLOWO2_01_FULL_45_25b</name>
    <dbReference type="NCBI Taxonomy" id="1798471"/>
    <lineage>
        <taxon>Bacteria</taxon>
        <taxon>Candidatus Joergenseniibacteriota</taxon>
    </lineage>
</organism>
<dbReference type="GO" id="GO:0005524">
    <property type="term" value="F:ATP binding"/>
    <property type="evidence" value="ECO:0007669"/>
    <property type="project" value="UniProtKB-KW"/>
</dbReference>
<evidence type="ECO:0000256" key="7">
    <source>
        <dbReference type="ARBA" id="ARBA00023146"/>
    </source>
</evidence>
<gene>
    <name evidence="11" type="ORF">A3A21_01310</name>
</gene>
<dbReference type="SUPFAM" id="SSF52954">
    <property type="entry name" value="Class II aaRS ABD-related"/>
    <property type="match status" value="1"/>
</dbReference>
<dbReference type="InterPro" id="IPR004154">
    <property type="entry name" value="Anticodon-bd"/>
</dbReference>
<feature type="domain" description="Aminoacyl-transfer RNA synthetases class-II family profile" evidence="10">
    <location>
        <begin position="32"/>
        <end position="317"/>
    </location>
</feature>
<evidence type="ECO:0000313" key="11">
    <source>
        <dbReference type="EMBL" id="OGG40987.1"/>
    </source>
</evidence>
<evidence type="ECO:0000256" key="3">
    <source>
        <dbReference type="ARBA" id="ARBA00022598"/>
    </source>
</evidence>
<evidence type="ECO:0000256" key="9">
    <source>
        <dbReference type="ARBA" id="ARBA00047671"/>
    </source>
</evidence>
<comment type="catalytic activity">
    <reaction evidence="9">
        <text>tRNA(Pro) + L-proline + ATP = L-prolyl-tRNA(Pro) + AMP + diphosphate</text>
        <dbReference type="Rhea" id="RHEA:14305"/>
        <dbReference type="Rhea" id="RHEA-COMP:9700"/>
        <dbReference type="Rhea" id="RHEA-COMP:9702"/>
        <dbReference type="ChEBI" id="CHEBI:30616"/>
        <dbReference type="ChEBI" id="CHEBI:33019"/>
        <dbReference type="ChEBI" id="CHEBI:60039"/>
        <dbReference type="ChEBI" id="CHEBI:78442"/>
        <dbReference type="ChEBI" id="CHEBI:78532"/>
        <dbReference type="ChEBI" id="CHEBI:456215"/>
        <dbReference type="EC" id="6.1.1.15"/>
    </reaction>
</comment>
<dbReference type="Gene3D" id="3.40.50.800">
    <property type="entry name" value="Anticodon-binding domain"/>
    <property type="match status" value="1"/>
</dbReference>
<evidence type="ECO:0000259" key="10">
    <source>
        <dbReference type="PROSITE" id="PS50862"/>
    </source>
</evidence>
<dbReference type="EC" id="6.1.1.15" evidence="1"/>
<dbReference type="EMBL" id="MFKK01000015">
    <property type="protein sequence ID" value="OGG40987.1"/>
    <property type="molecule type" value="Genomic_DNA"/>
</dbReference>
<dbReference type="InterPro" id="IPR002316">
    <property type="entry name" value="Pro-tRNA-ligase_IIa"/>
</dbReference>
<dbReference type="PANTHER" id="PTHR42753">
    <property type="entry name" value="MITOCHONDRIAL RIBOSOME PROTEIN L39/PROLYL-TRNA LIGASE FAMILY MEMBER"/>
    <property type="match status" value="1"/>
</dbReference>
<dbReference type="Pfam" id="PF03129">
    <property type="entry name" value="HGTP_anticodon"/>
    <property type="match status" value="1"/>
</dbReference>
<evidence type="ECO:0000256" key="5">
    <source>
        <dbReference type="ARBA" id="ARBA00022840"/>
    </source>
</evidence>
<keyword evidence="5" id="KW-0067">ATP-binding</keyword>
<dbReference type="InterPro" id="IPR006195">
    <property type="entry name" value="aa-tRNA-synth_II"/>
</dbReference>
<evidence type="ECO:0000313" key="12">
    <source>
        <dbReference type="Proteomes" id="UP000176996"/>
    </source>
</evidence>
<evidence type="ECO:0000256" key="4">
    <source>
        <dbReference type="ARBA" id="ARBA00022741"/>
    </source>
</evidence>
<comment type="caution">
    <text evidence="11">The sequence shown here is derived from an EMBL/GenBank/DDBJ whole genome shotgun (WGS) entry which is preliminary data.</text>
</comment>
<evidence type="ECO:0000256" key="6">
    <source>
        <dbReference type="ARBA" id="ARBA00022917"/>
    </source>
</evidence>
<keyword evidence="4" id="KW-0547">Nucleotide-binding</keyword>
<dbReference type="InterPro" id="IPR002314">
    <property type="entry name" value="aa-tRNA-synt_IIb"/>
</dbReference>
<dbReference type="Proteomes" id="UP000176996">
    <property type="component" value="Unassembled WGS sequence"/>
</dbReference>
<dbReference type="GO" id="GO:0004827">
    <property type="term" value="F:proline-tRNA ligase activity"/>
    <property type="evidence" value="ECO:0007669"/>
    <property type="project" value="UniProtKB-EC"/>
</dbReference>
<dbReference type="InterPro" id="IPR044140">
    <property type="entry name" value="ProRS_anticodon_short"/>
</dbReference>
<dbReference type="PRINTS" id="PR01046">
    <property type="entry name" value="TRNASYNTHPRO"/>
</dbReference>
<protein>
    <recommendedName>
        <fullName evidence="2">Proline--tRNA ligase</fullName>
        <ecNumber evidence="1">6.1.1.15</ecNumber>
    </recommendedName>
    <alternativeName>
        <fullName evidence="8">Prolyl-tRNA synthetase</fullName>
    </alternativeName>
</protein>
<evidence type="ECO:0000256" key="1">
    <source>
        <dbReference type="ARBA" id="ARBA00012831"/>
    </source>
</evidence>
<dbReference type="PANTHER" id="PTHR42753:SF2">
    <property type="entry name" value="PROLINE--TRNA LIGASE"/>
    <property type="match status" value="1"/>
</dbReference>
<dbReference type="STRING" id="1798471.A3A21_01310"/>
<dbReference type="GO" id="GO:0006433">
    <property type="term" value="P:prolyl-tRNA aminoacylation"/>
    <property type="evidence" value="ECO:0007669"/>
    <property type="project" value="InterPro"/>
</dbReference>
<dbReference type="InterPro" id="IPR045864">
    <property type="entry name" value="aa-tRNA-synth_II/BPL/LPL"/>
</dbReference>
<keyword evidence="6" id="KW-0648">Protein biosynthesis</keyword>
<dbReference type="PROSITE" id="PS50862">
    <property type="entry name" value="AA_TRNA_LIGASE_II"/>
    <property type="match status" value="1"/>
</dbReference>
<keyword evidence="3" id="KW-0436">Ligase</keyword>
<dbReference type="InterPro" id="IPR050062">
    <property type="entry name" value="Pro-tRNA_synthetase"/>
</dbReference>
<accession>A0A1F6BWU2</accession>
<sequence>MRQSELFTRTRREAPKDETSKNAELLVRGGFTEKIMAGVYALLPLGLRAHQKIEAIIRDEMNAFGGQEILMPSLHPKENWEKTGRWGTYDSLFRFLSYYSKIEYALGPTHEEIVVPLVQKQNLSYKDFPVAVYQIQTKFRDEKRAKSGLLRGREFSMKDLYSFHTSEEDLDRYYERAKEAYRKIFQRVGLGHVTYVTFASGGSFSKYSHEFQTLTMAGEDVIYICDKCDVAVNREILEDVGKSCPECKNTSLREEKAVEVGNVFKLKTKYSSPFGLKFKDEKGEEKEVIMGCYGIGLTRLLGTIAEVHHDDKGLVWPESVAPFRVHLIRLGEDEGVRKVADEAYEELQKKGIEVLYDDRDASAGEKLNDADLLGMPYRVVVSVKTIEKKSVEVKKRDEMDARLRKLSDVVQECL</sequence>
<name>A0A1F6BWU2_9BACT</name>
<proteinExistence type="predicted"/>
<keyword evidence="7" id="KW-0030">Aminoacyl-tRNA synthetase</keyword>
<dbReference type="SUPFAM" id="SSF55681">
    <property type="entry name" value="Class II aaRS and biotin synthetases"/>
    <property type="match status" value="1"/>
</dbReference>
<evidence type="ECO:0000256" key="8">
    <source>
        <dbReference type="ARBA" id="ARBA00029731"/>
    </source>
</evidence>